<dbReference type="InterPro" id="IPR020596">
    <property type="entry name" value="rRNA_Ade_Mease_Trfase_CS"/>
</dbReference>
<dbReference type="RefSeq" id="WP_260993852.1">
    <property type="nucleotide sequence ID" value="NZ_JAODWD010000003.1"/>
</dbReference>
<dbReference type="Gene3D" id="3.40.50.150">
    <property type="entry name" value="Vaccinia Virus protein VP39"/>
    <property type="match status" value="1"/>
</dbReference>
<evidence type="ECO:0000313" key="3">
    <source>
        <dbReference type="Proteomes" id="UP001206639"/>
    </source>
</evidence>
<dbReference type="Pfam" id="PF13847">
    <property type="entry name" value="Methyltransf_31"/>
    <property type="match status" value="1"/>
</dbReference>
<dbReference type="InterPro" id="IPR029063">
    <property type="entry name" value="SAM-dependent_MTases_sf"/>
</dbReference>
<dbReference type="PROSITE" id="PS01131">
    <property type="entry name" value="RRNA_A_DIMETH"/>
    <property type="match status" value="1"/>
</dbReference>
<accession>A0ABT2MC37</accession>
<dbReference type="Proteomes" id="UP001206639">
    <property type="component" value="Unassembled WGS sequence"/>
</dbReference>
<proteinExistence type="predicted"/>
<evidence type="ECO:0000259" key="1">
    <source>
        <dbReference type="Pfam" id="PF13847"/>
    </source>
</evidence>
<comment type="caution">
    <text evidence="2">The sequence shown here is derived from an EMBL/GenBank/DDBJ whole genome shotgun (WGS) entry which is preliminary data.</text>
</comment>
<dbReference type="InterPro" id="IPR025714">
    <property type="entry name" value="Methyltranfer_dom"/>
</dbReference>
<name>A0ABT2MC37_9MYCO</name>
<evidence type="ECO:0000313" key="2">
    <source>
        <dbReference type="EMBL" id="MCT7659838.1"/>
    </source>
</evidence>
<reference evidence="3" key="1">
    <citation type="submission" date="2023-07" db="EMBL/GenBank/DDBJ databases">
        <authorList>
            <person name="Deng Y."/>
            <person name="Zhang Y.-Q."/>
        </authorList>
    </citation>
    <scope>NUCLEOTIDE SEQUENCE [LARGE SCALE GENOMIC DNA]</scope>
    <source>
        <strain evidence="3">CPCC 205710</strain>
    </source>
</reference>
<protein>
    <submittedName>
        <fullName evidence="2">Methyltransferase domain-containing protein</fullName>
    </submittedName>
</protein>
<dbReference type="SUPFAM" id="SSF53335">
    <property type="entry name" value="S-adenosyl-L-methionine-dependent methyltransferases"/>
    <property type="match status" value="1"/>
</dbReference>
<keyword evidence="2" id="KW-0489">Methyltransferase</keyword>
<gene>
    <name evidence="2" type="ORF">N4S67_15570</name>
</gene>
<organism evidence="2 3">
    <name type="scientific">Mycobacterium deserti</name>
    <dbReference type="NCBI Taxonomy" id="2978347"/>
    <lineage>
        <taxon>Bacteria</taxon>
        <taxon>Bacillati</taxon>
        <taxon>Actinomycetota</taxon>
        <taxon>Actinomycetes</taxon>
        <taxon>Mycobacteriales</taxon>
        <taxon>Mycobacteriaceae</taxon>
        <taxon>Mycobacterium</taxon>
    </lineage>
</organism>
<dbReference type="EMBL" id="JAODWD010000003">
    <property type="protein sequence ID" value="MCT7659838.1"/>
    <property type="molecule type" value="Genomic_DNA"/>
</dbReference>
<dbReference type="GO" id="GO:0008168">
    <property type="term" value="F:methyltransferase activity"/>
    <property type="evidence" value="ECO:0007669"/>
    <property type="project" value="UniProtKB-KW"/>
</dbReference>
<dbReference type="GO" id="GO:0032259">
    <property type="term" value="P:methylation"/>
    <property type="evidence" value="ECO:0007669"/>
    <property type="project" value="UniProtKB-KW"/>
</dbReference>
<dbReference type="CDD" id="cd02440">
    <property type="entry name" value="AdoMet_MTases"/>
    <property type="match status" value="1"/>
</dbReference>
<sequence length="271" mass="28541">MSGPEYVLGSDENEIARLQRQAAAIAEPTALLLRRGGVGPGMRVLDLGSGPGDVSFLVADIVGPHGSVVGLERDPAQLAVAERRLAERDSRNVSFRGGDARTFQDDLPFEAVVCRLLLMHLPDAADVVAHHTRHLRSGGVFVAVDYDMSGVRAEPPVGLLADVTRWIVEGFQYAKADPFVGIHLPLLLRDAGLTDVGSVGLQQYWPYDDPEAPELVTGVVRSLAPAIIASGAATAAELDIDTLASRIDAAVSAAGAVWTGPTVVGGWGRRG</sequence>
<keyword evidence="3" id="KW-1185">Reference proteome</keyword>
<dbReference type="PANTHER" id="PTHR43591">
    <property type="entry name" value="METHYLTRANSFERASE"/>
    <property type="match status" value="1"/>
</dbReference>
<keyword evidence="2" id="KW-0808">Transferase</keyword>
<feature type="domain" description="Methyltransferase" evidence="1">
    <location>
        <begin position="40"/>
        <end position="147"/>
    </location>
</feature>